<dbReference type="PANTHER" id="PTHR42759:SF1">
    <property type="entry name" value="MAGNESIUM-CHELATASE SUBUNIT CHLD"/>
    <property type="match status" value="1"/>
</dbReference>
<evidence type="ECO:0000313" key="4">
    <source>
        <dbReference type="EMBL" id="MDB0579144.1"/>
    </source>
</evidence>
<dbReference type="InterPro" id="IPR003593">
    <property type="entry name" value="AAA+_ATPase"/>
</dbReference>
<dbReference type="RefSeq" id="WP_040104768.1">
    <property type="nucleotide sequence ID" value="NZ_JABEVU030000001.1"/>
</dbReference>
<keyword evidence="6" id="KW-1185">Reference proteome</keyword>
<protein>
    <submittedName>
        <fullName evidence="4">MoxR family ATPase</fullName>
    </submittedName>
</protein>
<accession>A0A0C2HE83</accession>
<comment type="similarity">
    <text evidence="1">Belongs to the CbbQ/NirQ/NorQ/GpvN family.</text>
</comment>
<dbReference type="Proteomes" id="UP000527860">
    <property type="component" value="Unassembled WGS sequence"/>
</dbReference>
<dbReference type="AlphaFoldDB" id="A0A0C2HE83"/>
<dbReference type="OrthoDB" id="9808317at2"/>
<evidence type="ECO:0000313" key="6">
    <source>
        <dbReference type="Proteomes" id="UP000527860"/>
    </source>
</evidence>
<dbReference type="EMBL" id="JXII01000001">
    <property type="protein sequence ID" value="KIH71995.1"/>
    <property type="molecule type" value="Genomic_DNA"/>
</dbReference>
<dbReference type="PRINTS" id="PR00300">
    <property type="entry name" value="CLPPROTEASEA"/>
</dbReference>
<reference evidence="4" key="3">
    <citation type="submission" date="2020-04" db="EMBL/GenBank/DDBJ databases">
        <authorList>
            <person name="Tanveer F."/>
            <person name="Xie Y."/>
            <person name="Shinwari Z.K."/>
        </authorList>
    </citation>
    <scope>NUCLEOTIDE SEQUENCE</scope>
    <source>
        <strain evidence="4">MOSEL-ME25</strain>
    </source>
</reference>
<reference evidence="4 6" key="4">
    <citation type="submission" date="2022-12" db="EMBL/GenBank/DDBJ databases">
        <title>Genome analysis and biological profiling of marine Salinicoccus roseus MOSEL-ME25.</title>
        <authorList>
            <person name="Mirza F.T."/>
            <person name="Xie Y."/>
            <person name="Shinwari Z.K."/>
        </authorList>
    </citation>
    <scope>NUCLEOTIDE SEQUENCE [LARGE SCALE GENOMIC DNA]</scope>
    <source>
        <strain evidence="4 6">MOSEL-ME25</strain>
    </source>
</reference>
<evidence type="ECO:0000256" key="1">
    <source>
        <dbReference type="ARBA" id="ARBA00009417"/>
    </source>
</evidence>
<dbReference type="PANTHER" id="PTHR42759">
    <property type="entry name" value="MOXR FAMILY PROTEIN"/>
    <property type="match status" value="1"/>
</dbReference>
<sequence length="263" mass="28950">MAIKFLHNDENIKGDAQIILSLGKNLLLKGPTGSGKTRLAEDLTGELGKNMYSINCSVDVDIESLLGFKTIEYNEGRQEITFIDGPVIRAMKEGAMLYIDEINMAKPEVLPILNAALDYRRTITNPLTGDTIVADEGFNVIAAINVGYVGTMPMNEALLNRFNVIEIGYVSKESLREVLNSQSIQKDASLIESITDFHEDLVTMTEQGQISQEASSVRSLIDLADLSTKMPIGRACYRAIIDKLDSEQEKKAILNAAELQFGM</sequence>
<dbReference type="GO" id="GO:0005524">
    <property type="term" value="F:ATP binding"/>
    <property type="evidence" value="ECO:0007669"/>
    <property type="project" value="InterPro"/>
</dbReference>
<dbReference type="SMART" id="SM00382">
    <property type="entry name" value="AAA"/>
    <property type="match status" value="1"/>
</dbReference>
<feature type="domain" description="AAA+ ATPase" evidence="2">
    <location>
        <begin position="22"/>
        <end position="171"/>
    </location>
</feature>
<dbReference type="CDD" id="cd00009">
    <property type="entry name" value="AAA"/>
    <property type="match status" value="1"/>
</dbReference>
<gene>
    <name evidence="4" type="ORF">F7P68_0001155</name>
    <name evidence="3" type="ORF">SN16_01135</name>
</gene>
<dbReference type="Pfam" id="PF07728">
    <property type="entry name" value="AAA_5"/>
    <property type="match status" value="1"/>
</dbReference>
<evidence type="ECO:0000313" key="5">
    <source>
        <dbReference type="Proteomes" id="UP000031546"/>
    </source>
</evidence>
<dbReference type="InterPro" id="IPR050764">
    <property type="entry name" value="CbbQ/NirQ/NorQ/GpvN"/>
</dbReference>
<dbReference type="GO" id="GO:0016887">
    <property type="term" value="F:ATP hydrolysis activity"/>
    <property type="evidence" value="ECO:0007669"/>
    <property type="project" value="InterPro"/>
</dbReference>
<dbReference type="EMBL" id="JABEVU030000001">
    <property type="protein sequence ID" value="MDB0579144.1"/>
    <property type="molecule type" value="Genomic_DNA"/>
</dbReference>
<dbReference type="SUPFAM" id="SSF52540">
    <property type="entry name" value="P-loop containing nucleoside triphosphate hydrolases"/>
    <property type="match status" value="1"/>
</dbReference>
<evidence type="ECO:0000259" key="2">
    <source>
        <dbReference type="SMART" id="SM00382"/>
    </source>
</evidence>
<dbReference type="InterPro" id="IPR011704">
    <property type="entry name" value="ATPase_dyneun-rel_AAA"/>
</dbReference>
<dbReference type="InterPro" id="IPR001270">
    <property type="entry name" value="ClpA/B"/>
</dbReference>
<dbReference type="STRING" id="45670.SN16_01135"/>
<evidence type="ECO:0000313" key="3">
    <source>
        <dbReference type="EMBL" id="KIH71995.1"/>
    </source>
</evidence>
<reference evidence="3 5" key="1">
    <citation type="submission" date="2015-01" db="EMBL/GenBank/DDBJ databases">
        <title>Genome sequences of high lactate-tolerant strain Salinicoccus roseus W12 with industrial interest.</title>
        <authorList>
            <person name="Wang H."/>
            <person name="Yu B."/>
        </authorList>
    </citation>
    <scope>NUCLEOTIDE SEQUENCE [LARGE SCALE GENOMIC DNA]</scope>
    <source>
        <strain evidence="3 5">W12</strain>
    </source>
</reference>
<name>A0A0C2HE83_9STAP</name>
<dbReference type="Gene3D" id="3.40.50.300">
    <property type="entry name" value="P-loop containing nucleotide triphosphate hydrolases"/>
    <property type="match status" value="1"/>
</dbReference>
<proteinExistence type="inferred from homology"/>
<dbReference type="InterPro" id="IPR027417">
    <property type="entry name" value="P-loop_NTPase"/>
</dbReference>
<reference evidence="6" key="2">
    <citation type="submission" date="2020-04" db="EMBL/GenBank/DDBJ databases">
        <title>Genome analysis and biological profiling of marine Cellulosimicrobium funkei MOSEL-ME6.</title>
        <authorList>
            <person name="Tanveer F."/>
            <person name="Xie Y."/>
            <person name="Shinwari Z.K."/>
        </authorList>
    </citation>
    <scope>NUCLEOTIDE SEQUENCE [LARGE SCALE GENOMIC DNA]</scope>
    <source>
        <strain evidence="6">MOSEL-ME25</strain>
    </source>
</reference>
<dbReference type="Proteomes" id="UP000031546">
    <property type="component" value="Unassembled WGS sequence"/>
</dbReference>
<organism evidence="3 5">
    <name type="scientific">Salinicoccus roseus</name>
    <dbReference type="NCBI Taxonomy" id="45670"/>
    <lineage>
        <taxon>Bacteria</taxon>
        <taxon>Bacillati</taxon>
        <taxon>Bacillota</taxon>
        <taxon>Bacilli</taxon>
        <taxon>Bacillales</taxon>
        <taxon>Staphylococcaceae</taxon>
        <taxon>Salinicoccus</taxon>
    </lineage>
</organism>
<dbReference type="GeneID" id="77844145"/>
<comment type="caution">
    <text evidence="3">The sequence shown here is derived from an EMBL/GenBank/DDBJ whole genome shotgun (WGS) entry which is preliminary data.</text>
</comment>